<feature type="compositionally biased region" description="Pro residues" evidence="8">
    <location>
        <begin position="320"/>
        <end position="342"/>
    </location>
</feature>
<keyword evidence="9" id="KW-0472">Membrane</keyword>
<dbReference type="EC" id="2.7.11.1" evidence="1"/>
<evidence type="ECO:0000256" key="6">
    <source>
        <dbReference type="ARBA" id="ARBA00022840"/>
    </source>
</evidence>
<sequence length="591" mass="61598">MAVGPPGYSPPVQLPGLTDMTPLGQGGFATVYRARQVQLDREVAVKVDHRVLRTERDRRRFLREAHAAARLSGHPHVVSVHDANFTAEGTPYLVMELCTGGTLGDLLRANGPLDGDRVRRLGVQLADALAAAHGEGVLHRDLKPGNVLLDRYGTAKIADFGLAALLDADGASSVTRDALSPSYAPPEAFAMVPPTAAGDVYSLAATLYDLLAGRPPRPVPWPIESFDHLGEVLRTPVERVPGCPDDLHAALVRALEPDAAYRTSSAAQFRDELDRGPLPSPFSAPTTPAGAPPPAQGGPQATPGQGTPQLSWPRASGPAQAPPGTPPHGTPPPHPQPTPPGGFPQNQGSGPQGSFPPGFFPPGQVLSPLPHGAQSHPAQPHSGPPHPGQHSGPQQHSGPPQYVVIQQPPRRAWPLILGVVLALVLVSGATWLIASQRTQQSTSSGSGQNGPVTSSDSAGSDDDLPPPRTKPCDTGYCVAEQTCYAGLVQIGGMAATARMLGDCANEHYWEAFAGTWLSGSIPQVASEELLQAPEVANVCTATAMKANTRAGVDTTGWEISAVAKSDGDRNYVHCLAGRQEGGVVTTSAFGS</sequence>
<evidence type="ECO:0000256" key="7">
    <source>
        <dbReference type="PROSITE-ProRule" id="PRU10141"/>
    </source>
</evidence>
<evidence type="ECO:0000256" key="3">
    <source>
        <dbReference type="ARBA" id="ARBA00022679"/>
    </source>
</evidence>
<dbReference type="EMBL" id="CP001630">
    <property type="protein sequence ID" value="ACU40283.1"/>
    <property type="molecule type" value="Genomic_DNA"/>
</dbReference>
<dbReference type="Proteomes" id="UP000002213">
    <property type="component" value="Chromosome"/>
</dbReference>
<feature type="region of interest" description="Disordered" evidence="8">
    <location>
        <begin position="263"/>
        <end position="402"/>
    </location>
</feature>
<evidence type="ECO:0000256" key="4">
    <source>
        <dbReference type="ARBA" id="ARBA00022741"/>
    </source>
</evidence>
<feature type="region of interest" description="Disordered" evidence="8">
    <location>
        <begin position="438"/>
        <end position="468"/>
    </location>
</feature>
<feature type="domain" description="Protein kinase" evidence="10">
    <location>
        <begin position="17"/>
        <end position="283"/>
    </location>
</feature>
<keyword evidence="2 11" id="KW-0723">Serine/threonine-protein kinase</keyword>
<evidence type="ECO:0000256" key="5">
    <source>
        <dbReference type="ARBA" id="ARBA00022777"/>
    </source>
</evidence>
<keyword evidence="3" id="KW-0808">Transferase</keyword>
<dbReference type="InterPro" id="IPR011009">
    <property type="entry name" value="Kinase-like_dom_sf"/>
</dbReference>
<dbReference type="GO" id="GO:0005524">
    <property type="term" value="F:ATP binding"/>
    <property type="evidence" value="ECO:0007669"/>
    <property type="project" value="UniProtKB-UniRule"/>
</dbReference>
<protein>
    <recommendedName>
        <fullName evidence="1">non-specific serine/threonine protein kinase</fullName>
        <ecNumber evidence="1">2.7.11.1</ecNumber>
    </recommendedName>
</protein>
<dbReference type="InterPro" id="IPR000719">
    <property type="entry name" value="Prot_kinase_dom"/>
</dbReference>
<dbReference type="InterPro" id="IPR017441">
    <property type="entry name" value="Protein_kinase_ATP_BS"/>
</dbReference>
<keyword evidence="9" id="KW-0812">Transmembrane</keyword>
<dbReference type="PROSITE" id="PS00108">
    <property type="entry name" value="PROTEIN_KINASE_ST"/>
    <property type="match status" value="1"/>
</dbReference>
<keyword evidence="9" id="KW-1133">Transmembrane helix</keyword>
<evidence type="ECO:0000256" key="8">
    <source>
        <dbReference type="SAM" id="MobiDB-lite"/>
    </source>
</evidence>
<feature type="compositionally biased region" description="Polar residues" evidence="8">
    <location>
        <begin position="449"/>
        <end position="458"/>
    </location>
</feature>
<keyword evidence="12" id="KW-1185">Reference proteome</keyword>
<organism evidence="11 12">
    <name type="scientific">Actinosynnema mirum (strain ATCC 29888 / DSM 43827 / JCM 3225 / NBRC 14064 / NCIMB 13271 / NRRL B-12336 / IMRU 3971 / 101)</name>
    <dbReference type="NCBI Taxonomy" id="446462"/>
    <lineage>
        <taxon>Bacteria</taxon>
        <taxon>Bacillati</taxon>
        <taxon>Actinomycetota</taxon>
        <taxon>Actinomycetes</taxon>
        <taxon>Pseudonocardiales</taxon>
        <taxon>Pseudonocardiaceae</taxon>
        <taxon>Actinosynnema</taxon>
    </lineage>
</organism>
<dbReference type="AlphaFoldDB" id="C6WKN2"/>
<dbReference type="PANTHER" id="PTHR43289">
    <property type="entry name" value="MITOGEN-ACTIVATED PROTEIN KINASE KINASE KINASE 20-RELATED"/>
    <property type="match status" value="1"/>
</dbReference>
<dbReference type="SUPFAM" id="SSF56112">
    <property type="entry name" value="Protein kinase-like (PK-like)"/>
    <property type="match status" value="1"/>
</dbReference>
<name>C6WKN2_ACTMD</name>
<dbReference type="Gene3D" id="3.30.200.20">
    <property type="entry name" value="Phosphorylase Kinase, domain 1"/>
    <property type="match status" value="1"/>
</dbReference>
<evidence type="ECO:0000313" key="11">
    <source>
        <dbReference type="EMBL" id="ACU40283.1"/>
    </source>
</evidence>
<evidence type="ECO:0000313" key="12">
    <source>
        <dbReference type="Proteomes" id="UP000002213"/>
    </source>
</evidence>
<dbReference type="KEGG" id="ami:Amir_6482"/>
<keyword evidence="4 7" id="KW-0547">Nucleotide-binding</keyword>
<proteinExistence type="predicted"/>
<dbReference type="Gene3D" id="1.10.510.10">
    <property type="entry name" value="Transferase(Phosphotransferase) domain 1"/>
    <property type="match status" value="1"/>
</dbReference>
<reference evidence="11 12" key="1">
    <citation type="journal article" date="2009" name="Stand. Genomic Sci.">
        <title>Complete genome sequence of Actinosynnema mirum type strain (101).</title>
        <authorList>
            <person name="Land M."/>
            <person name="Lapidus A."/>
            <person name="Mayilraj S."/>
            <person name="Chen F."/>
            <person name="Copeland A."/>
            <person name="Del Rio T.G."/>
            <person name="Nolan M."/>
            <person name="Lucas S."/>
            <person name="Tice H."/>
            <person name="Cheng J.F."/>
            <person name="Chertkov O."/>
            <person name="Bruce D."/>
            <person name="Goodwin L."/>
            <person name="Pitluck S."/>
            <person name="Rohde M."/>
            <person name="Goker M."/>
            <person name="Pati A."/>
            <person name="Ivanova N."/>
            <person name="Mavromatis K."/>
            <person name="Chen A."/>
            <person name="Palaniappan K."/>
            <person name="Hauser L."/>
            <person name="Chang Y.J."/>
            <person name="Jeffries C.C."/>
            <person name="Brettin T."/>
            <person name="Detter J.C."/>
            <person name="Han C."/>
            <person name="Chain P."/>
            <person name="Tindall B.J."/>
            <person name="Bristow J."/>
            <person name="Eisen J.A."/>
            <person name="Markowitz V."/>
            <person name="Hugenholtz P."/>
            <person name="Kyrpides N.C."/>
            <person name="Klenk H.P."/>
        </authorList>
    </citation>
    <scope>NUCLEOTIDE SEQUENCE [LARGE SCALE GENOMIC DNA]</scope>
    <source>
        <strain evidence="12">ATCC 29888 / DSM 43827 / JCM 3225 / NBRC 14064 / NCIMB 13271 / NRRL B-12336 / IMRU 3971 / 101</strain>
    </source>
</reference>
<keyword evidence="6 7" id="KW-0067">ATP-binding</keyword>
<evidence type="ECO:0000256" key="1">
    <source>
        <dbReference type="ARBA" id="ARBA00012513"/>
    </source>
</evidence>
<dbReference type="HOGENOM" id="CLU_000288_169_0_11"/>
<evidence type="ECO:0000259" key="10">
    <source>
        <dbReference type="PROSITE" id="PS50011"/>
    </source>
</evidence>
<dbReference type="PANTHER" id="PTHR43289:SF6">
    <property type="entry name" value="SERINE_THREONINE-PROTEIN KINASE NEKL-3"/>
    <property type="match status" value="1"/>
</dbReference>
<dbReference type="GO" id="GO:0004674">
    <property type="term" value="F:protein serine/threonine kinase activity"/>
    <property type="evidence" value="ECO:0007669"/>
    <property type="project" value="UniProtKB-KW"/>
</dbReference>
<feature type="compositionally biased region" description="Low complexity" evidence="8">
    <location>
        <begin position="343"/>
        <end position="364"/>
    </location>
</feature>
<feature type="transmembrane region" description="Helical" evidence="9">
    <location>
        <begin position="412"/>
        <end position="434"/>
    </location>
</feature>
<feature type="compositionally biased region" description="Low complexity" evidence="8">
    <location>
        <begin position="388"/>
        <end position="401"/>
    </location>
</feature>
<gene>
    <name evidence="11" type="ordered locus">Amir_6482</name>
</gene>
<dbReference type="STRING" id="446462.Amir_6482"/>
<dbReference type="InterPro" id="IPR008271">
    <property type="entry name" value="Ser/Thr_kinase_AS"/>
</dbReference>
<dbReference type="PROSITE" id="PS00107">
    <property type="entry name" value="PROTEIN_KINASE_ATP"/>
    <property type="match status" value="1"/>
</dbReference>
<accession>C6WKN2</accession>
<dbReference type="SMART" id="SM00220">
    <property type="entry name" value="S_TKc"/>
    <property type="match status" value="1"/>
</dbReference>
<dbReference type="Pfam" id="PF00069">
    <property type="entry name" value="Pkinase"/>
    <property type="match status" value="1"/>
</dbReference>
<feature type="compositionally biased region" description="Low complexity" evidence="8">
    <location>
        <begin position="297"/>
        <end position="309"/>
    </location>
</feature>
<dbReference type="CDD" id="cd14014">
    <property type="entry name" value="STKc_PknB_like"/>
    <property type="match status" value="1"/>
</dbReference>
<dbReference type="eggNOG" id="COG0515">
    <property type="taxonomic scope" value="Bacteria"/>
</dbReference>
<evidence type="ECO:0000256" key="2">
    <source>
        <dbReference type="ARBA" id="ARBA00022527"/>
    </source>
</evidence>
<evidence type="ECO:0000256" key="9">
    <source>
        <dbReference type="SAM" id="Phobius"/>
    </source>
</evidence>
<keyword evidence="5 11" id="KW-0418">Kinase</keyword>
<feature type="binding site" evidence="7">
    <location>
        <position position="46"/>
    </location>
    <ligand>
        <name>ATP</name>
        <dbReference type="ChEBI" id="CHEBI:30616"/>
    </ligand>
</feature>
<dbReference type="PROSITE" id="PS50011">
    <property type="entry name" value="PROTEIN_KINASE_DOM"/>
    <property type="match status" value="1"/>
</dbReference>